<dbReference type="EMBL" id="CZPT02000743">
    <property type="protein sequence ID" value="SCU67438.1"/>
    <property type="molecule type" value="Genomic_DNA"/>
</dbReference>
<protein>
    <submittedName>
        <fullName evidence="2">Uncharacterized protein</fullName>
    </submittedName>
</protein>
<gene>
    <name evidence="2" type="ORF">TEOVI_000043700</name>
</gene>
<proteinExistence type="predicted"/>
<dbReference type="VEuPathDB" id="TriTrypDB:TEOVI_000043700"/>
<sequence length="180" mass="19439">MEYQGSPQQEEGDAALAKRLHEELNGSEASGHQEPSDQTGGRRQVECPMCSSVSVVVGAADGVQQVCERCKATTHGGFASGEDNENYSMQKLLLCNICQSYNRVPKGTFDAILCGACGNQLKAGGSVTENLSPEDTRVRTQEIRVRCPKCSSINTVEANTDALSVRFECGSCRYANEVFF</sequence>
<evidence type="ECO:0000313" key="2">
    <source>
        <dbReference type="EMBL" id="SCU67438.1"/>
    </source>
</evidence>
<dbReference type="Proteomes" id="UP000195570">
    <property type="component" value="Unassembled WGS sequence"/>
</dbReference>
<keyword evidence="3" id="KW-1185">Reference proteome</keyword>
<dbReference type="RefSeq" id="XP_067078755.1">
    <property type="nucleotide sequence ID" value="XM_067222654.1"/>
</dbReference>
<dbReference type="GeneID" id="92374377"/>
<accession>A0A1G4I6F4</accession>
<evidence type="ECO:0000313" key="3">
    <source>
        <dbReference type="Proteomes" id="UP000195570"/>
    </source>
</evidence>
<comment type="caution">
    <text evidence="2">The sequence shown here is derived from an EMBL/GenBank/DDBJ whole genome shotgun (WGS) entry which is preliminary data.</text>
</comment>
<reference evidence="2" key="1">
    <citation type="submission" date="2016-09" db="EMBL/GenBank/DDBJ databases">
        <authorList>
            <person name="Hebert L."/>
            <person name="Moumen B."/>
        </authorList>
    </citation>
    <scope>NUCLEOTIDE SEQUENCE [LARGE SCALE GENOMIC DNA]</scope>
    <source>
        <strain evidence="2">OVI</strain>
    </source>
</reference>
<dbReference type="AlphaFoldDB" id="A0A1G4I6F4"/>
<name>A0A1G4I6F4_TRYEQ</name>
<feature type="region of interest" description="Disordered" evidence="1">
    <location>
        <begin position="1"/>
        <end position="43"/>
    </location>
</feature>
<evidence type="ECO:0000256" key="1">
    <source>
        <dbReference type="SAM" id="MobiDB-lite"/>
    </source>
</evidence>
<organism evidence="2 3">
    <name type="scientific">Trypanosoma equiperdum</name>
    <dbReference type="NCBI Taxonomy" id="5694"/>
    <lineage>
        <taxon>Eukaryota</taxon>
        <taxon>Discoba</taxon>
        <taxon>Euglenozoa</taxon>
        <taxon>Kinetoplastea</taxon>
        <taxon>Metakinetoplastina</taxon>
        <taxon>Trypanosomatida</taxon>
        <taxon>Trypanosomatidae</taxon>
        <taxon>Trypanosoma</taxon>
    </lineage>
</organism>